<keyword evidence="3" id="KW-0436">Ligase</keyword>
<dbReference type="InterPro" id="IPR045851">
    <property type="entry name" value="AMP-bd_C_sf"/>
</dbReference>
<proteinExistence type="predicted"/>
<evidence type="ECO:0000313" key="3">
    <source>
        <dbReference type="EMBL" id="MBB6048337.1"/>
    </source>
</evidence>
<evidence type="ECO:0000259" key="2">
    <source>
        <dbReference type="Pfam" id="PF13193"/>
    </source>
</evidence>
<dbReference type="AlphaFoldDB" id="A0A7W9SKK1"/>
<dbReference type="InterPro" id="IPR042099">
    <property type="entry name" value="ANL_N_sf"/>
</dbReference>
<dbReference type="Pfam" id="PF13193">
    <property type="entry name" value="AMP-binding_C"/>
    <property type="match status" value="1"/>
</dbReference>
<accession>A0A7W9SKK1</accession>
<reference evidence="3 4" key="1">
    <citation type="submission" date="2020-08" db="EMBL/GenBank/DDBJ databases">
        <title>Genomic Encyclopedia of Type Strains, Phase IV (KMG-IV): sequencing the most valuable type-strain genomes for metagenomic binning, comparative biology and taxonomic classification.</title>
        <authorList>
            <person name="Goeker M."/>
        </authorList>
    </citation>
    <scope>NUCLEOTIDE SEQUENCE [LARGE SCALE GENOMIC DNA]</scope>
    <source>
        <strain evidence="3 4">DSM 23562</strain>
    </source>
</reference>
<dbReference type="Proteomes" id="UP000520814">
    <property type="component" value="Unassembled WGS sequence"/>
</dbReference>
<dbReference type="RefSeq" id="WP_184191835.1">
    <property type="nucleotide sequence ID" value="NZ_JACHGW010000001.1"/>
</dbReference>
<dbReference type="GO" id="GO:0006631">
    <property type="term" value="P:fatty acid metabolic process"/>
    <property type="evidence" value="ECO:0007669"/>
    <property type="project" value="TreeGrafter"/>
</dbReference>
<dbReference type="EMBL" id="JACHGW010000001">
    <property type="protein sequence ID" value="MBB6048337.1"/>
    <property type="molecule type" value="Genomic_DNA"/>
</dbReference>
<dbReference type="Gene3D" id="3.30.300.30">
    <property type="match status" value="1"/>
</dbReference>
<dbReference type="Pfam" id="PF00501">
    <property type="entry name" value="AMP-binding"/>
    <property type="match status" value="1"/>
</dbReference>
<evidence type="ECO:0000259" key="1">
    <source>
        <dbReference type="Pfam" id="PF00501"/>
    </source>
</evidence>
<keyword evidence="4" id="KW-1185">Reference proteome</keyword>
<gene>
    <name evidence="3" type="ORF">HNQ39_000099</name>
</gene>
<evidence type="ECO:0000313" key="4">
    <source>
        <dbReference type="Proteomes" id="UP000520814"/>
    </source>
</evidence>
<organism evidence="3 4">
    <name type="scientific">Armatimonas rosea</name>
    <dbReference type="NCBI Taxonomy" id="685828"/>
    <lineage>
        <taxon>Bacteria</taxon>
        <taxon>Bacillati</taxon>
        <taxon>Armatimonadota</taxon>
        <taxon>Armatimonadia</taxon>
        <taxon>Armatimonadales</taxon>
        <taxon>Armatimonadaceae</taxon>
        <taxon>Armatimonas</taxon>
    </lineage>
</organism>
<dbReference type="InterPro" id="IPR000873">
    <property type="entry name" value="AMP-dep_synth/lig_dom"/>
</dbReference>
<name>A0A7W9SKK1_ARMRO</name>
<feature type="domain" description="AMP-dependent synthetase/ligase" evidence="1">
    <location>
        <begin position="35"/>
        <end position="361"/>
    </location>
</feature>
<sequence length="482" mass="52201">MSLLRALLGPRPLVAVFSFLAAYLRHGGSLYTLVAWRARQTPEALALVEPEGTRTFAELEQQASRWATRLALQKPGIVGILCRNHAAFVEVLLACGKLGVEAVLLHTHFTAEQLTRRKLDVLVCDREFAALAAGQNTLFTDMALPPPRATPPRRGRASLTILTSGTTGAAKPVRRRPTLTQALRMARALLTQLTLRPGEPTLLTLPLLHGHGLATLALSLVLGSPLYLFPRATARDFLQCIEAHAIQVVVLVPTILYRLLQEPGAWELSSLRVLVCGSAPLEGRLATAALERFGPTLFNLYGSSEAGVISLATPADLQLAPESVGRVLPGVRVELLNERDVPVAVGEWGRVCVGGEQVVGGKRFETGDRGRFDTEGRLYLQGRLDDLLICGGENVFPQTIEAAVCQNLPSVLECAAVGVPDPEFGQAIQLFVVLKPGYETSAAALLDQLRPLFPRAVRPRSVTILEALPRNLSGKLLRRELR</sequence>
<dbReference type="PANTHER" id="PTHR43201:SF32">
    <property type="entry name" value="2-SUCCINYLBENZOATE--COA LIGASE, CHLOROPLASTIC_PEROXISOMAL"/>
    <property type="match status" value="1"/>
</dbReference>
<dbReference type="GO" id="GO:0031956">
    <property type="term" value="F:medium-chain fatty acid-CoA ligase activity"/>
    <property type="evidence" value="ECO:0007669"/>
    <property type="project" value="TreeGrafter"/>
</dbReference>
<dbReference type="SUPFAM" id="SSF56801">
    <property type="entry name" value="Acetyl-CoA synthetase-like"/>
    <property type="match status" value="1"/>
</dbReference>
<feature type="domain" description="AMP-binding enzyme C-terminal" evidence="2">
    <location>
        <begin position="401"/>
        <end position="475"/>
    </location>
</feature>
<protein>
    <submittedName>
        <fullName evidence="3">Acyl-CoA synthetase (AMP-forming)/AMP-acid ligase II</fullName>
    </submittedName>
</protein>
<dbReference type="PANTHER" id="PTHR43201">
    <property type="entry name" value="ACYL-COA SYNTHETASE"/>
    <property type="match status" value="1"/>
</dbReference>
<dbReference type="InterPro" id="IPR025110">
    <property type="entry name" value="AMP-bd_C"/>
</dbReference>
<comment type="caution">
    <text evidence="3">The sequence shown here is derived from an EMBL/GenBank/DDBJ whole genome shotgun (WGS) entry which is preliminary data.</text>
</comment>
<dbReference type="Gene3D" id="3.40.50.12780">
    <property type="entry name" value="N-terminal domain of ligase-like"/>
    <property type="match status" value="1"/>
</dbReference>